<evidence type="ECO:0000256" key="5">
    <source>
        <dbReference type="ARBA" id="ARBA00022692"/>
    </source>
</evidence>
<evidence type="ECO:0000256" key="13">
    <source>
        <dbReference type="ARBA" id="ARBA00039111"/>
    </source>
</evidence>
<keyword evidence="24" id="KW-0732">Signal</keyword>
<evidence type="ECO:0000256" key="7">
    <source>
        <dbReference type="ARBA" id="ARBA00022989"/>
    </source>
</evidence>
<dbReference type="GO" id="GO:0047291">
    <property type="term" value="F:lactosylceramide alpha-2,3-sialyltransferase activity"/>
    <property type="evidence" value="ECO:0007669"/>
    <property type="project" value="UniProtKB-EC"/>
</dbReference>
<evidence type="ECO:0000256" key="22">
    <source>
        <dbReference type="ARBA" id="ARBA00048805"/>
    </source>
</evidence>
<keyword evidence="26" id="KW-1185">Reference proteome</keyword>
<comment type="similarity">
    <text evidence="2">Belongs to the glycosyltransferase 29 family.</text>
</comment>
<comment type="catalytic activity">
    <reaction evidence="19">
        <text>a beta-D-Gal-(1-&gt;4)-beta-D-Glc-(1&lt;-&gt;1)-Cer(d18:1(4E)) + CMP-N-acetyl-beta-neuraminate = a ganglioside GM3 (d18:1(4E)) + CMP + H(+)</text>
        <dbReference type="Rhea" id="RHEA:18417"/>
        <dbReference type="ChEBI" id="CHEBI:15378"/>
        <dbReference type="ChEBI" id="CHEBI:17950"/>
        <dbReference type="ChEBI" id="CHEBI:57812"/>
        <dbReference type="ChEBI" id="CHEBI:60065"/>
        <dbReference type="ChEBI" id="CHEBI:60377"/>
        <dbReference type="EC" id="2.4.3.9"/>
    </reaction>
    <physiologicalReaction direction="left-to-right" evidence="19">
        <dbReference type="Rhea" id="RHEA:18418"/>
    </physiologicalReaction>
</comment>
<gene>
    <name evidence="25" type="ORF">KC01_LOCUS40448</name>
</gene>
<dbReference type="GO" id="GO:0006629">
    <property type="term" value="P:lipid metabolic process"/>
    <property type="evidence" value="ECO:0007669"/>
    <property type="project" value="UniProtKB-KW"/>
</dbReference>
<evidence type="ECO:0000256" key="16">
    <source>
        <dbReference type="ARBA" id="ARBA00041896"/>
    </source>
</evidence>
<evidence type="ECO:0000256" key="21">
    <source>
        <dbReference type="ARBA" id="ARBA00048050"/>
    </source>
</evidence>
<protein>
    <recommendedName>
        <fullName evidence="14">Lactosylceramide alpha-2,3-sialyltransferase</fullName>
        <ecNumber evidence="13">2.4.3.9</ecNumber>
    </recommendedName>
    <alternativeName>
        <fullName evidence="15">CMP-NeuAc:lactosylceramide alpha-2,3-sialyltransferase</fullName>
    </alternativeName>
    <alternativeName>
        <fullName evidence="18">Ganglioside GM3 synthase</fullName>
    </alternativeName>
    <alternativeName>
        <fullName evidence="17">ST3Gal V</fullName>
    </alternativeName>
    <alternativeName>
        <fullName evidence="16">Sialyltransferase 9</fullName>
    </alternativeName>
</protein>
<evidence type="ECO:0000256" key="12">
    <source>
        <dbReference type="ARBA" id="ARBA00023180"/>
    </source>
</evidence>
<keyword evidence="5" id="KW-0812">Transmembrane</keyword>
<keyword evidence="3" id="KW-0328">Glycosyltransferase</keyword>
<proteinExistence type="inferred from homology"/>
<evidence type="ECO:0000256" key="9">
    <source>
        <dbReference type="ARBA" id="ARBA00023098"/>
    </source>
</evidence>
<evidence type="ECO:0000256" key="17">
    <source>
        <dbReference type="ARBA" id="ARBA00041976"/>
    </source>
</evidence>
<dbReference type="Proteomes" id="UP001497482">
    <property type="component" value="Chromosome 8"/>
</dbReference>
<feature type="signal peptide" evidence="24">
    <location>
        <begin position="1"/>
        <end position="18"/>
    </location>
</feature>
<keyword evidence="7" id="KW-1133">Transmembrane helix</keyword>
<dbReference type="GO" id="GO:0000139">
    <property type="term" value="C:Golgi membrane"/>
    <property type="evidence" value="ECO:0007669"/>
    <property type="project" value="UniProtKB-SubCell"/>
</dbReference>
<dbReference type="PANTHER" id="PTHR13713">
    <property type="entry name" value="SIALYLTRANSFERASE"/>
    <property type="match status" value="1"/>
</dbReference>
<evidence type="ECO:0000256" key="19">
    <source>
        <dbReference type="ARBA" id="ARBA00043651"/>
    </source>
</evidence>
<evidence type="ECO:0000256" key="10">
    <source>
        <dbReference type="ARBA" id="ARBA00023136"/>
    </source>
</evidence>
<comment type="catalytic activity">
    <reaction evidence="23">
        <text>ganglioside GA1 (d18:1(4E)/18:0) + CMP-N-acetyl-beta-neuraminate = ganglioside GM1 (d18:1(4E)/18:0) + CMP + H(+)</text>
        <dbReference type="Rhea" id="RHEA:41784"/>
        <dbReference type="ChEBI" id="CHEBI:15378"/>
        <dbReference type="ChEBI" id="CHEBI:57812"/>
        <dbReference type="ChEBI" id="CHEBI:60377"/>
        <dbReference type="ChEBI" id="CHEBI:73110"/>
        <dbReference type="ChEBI" id="CHEBI:78484"/>
    </reaction>
    <physiologicalReaction direction="left-to-right" evidence="23">
        <dbReference type="Rhea" id="RHEA:41785"/>
    </physiologicalReaction>
</comment>
<evidence type="ECO:0000256" key="24">
    <source>
        <dbReference type="SAM" id="SignalP"/>
    </source>
</evidence>
<evidence type="ECO:0000256" key="11">
    <source>
        <dbReference type="ARBA" id="ARBA00023157"/>
    </source>
</evidence>
<keyword evidence="6" id="KW-0735">Signal-anchor</keyword>
<dbReference type="EMBL" id="OZ035830">
    <property type="protein sequence ID" value="CAL1614398.1"/>
    <property type="molecule type" value="Genomic_DNA"/>
</dbReference>
<dbReference type="PANTHER" id="PTHR13713:SF60">
    <property type="entry name" value="LACTOSYLCERAMIDE ALPHA-2,3-SIALYLTRANSFERASE"/>
    <property type="match status" value="1"/>
</dbReference>
<evidence type="ECO:0000256" key="20">
    <source>
        <dbReference type="ARBA" id="ARBA00045587"/>
    </source>
</evidence>
<evidence type="ECO:0000313" key="26">
    <source>
        <dbReference type="Proteomes" id="UP001497482"/>
    </source>
</evidence>
<reference evidence="25 26" key="1">
    <citation type="submission" date="2024-04" db="EMBL/GenBank/DDBJ databases">
        <authorList>
            <person name="Waldvogel A.-M."/>
            <person name="Schoenle A."/>
        </authorList>
    </citation>
    <scope>NUCLEOTIDE SEQUENCE [LARGE SCALE GENOMIC DNA]</scope>
</reference>
<evidence type="ECO:0000256" key="14">
    <source>
        <dbReference type="ARBA" id="ARBA00039792"/>
    </source>
</evidence>
<evidence type="ECO:0000256" key="1">
    <source>
        <dbReference type="ARBA" id="ARBA00004323"/>
    </source>
</evidence>
<dbReference type="Pfam" id="PF00777">
    <property type="entry name" value="Glyco_transf_29"/>
    <property type="match status" value="1"/>
</dbReference>
<keyword evidence="12" id="KW-0325">Glycoprotein</keyword>
<dbReference type="InterPro" id="IPR038578">
    <property type="entry name" value="GT29-like_sf"/>
</dbReference>
<evidence type="ECO:0000256" key="3">
    <source>
        <dbReference type="ARBA" id="ARBA00022676"/>
    </source>
</evidence>
<accession>A0AAV2MLZ4</accession>
<sequence>MNVPTLGVTAITLASLLCDQVSLVGFGYHLSQQGAPLHYYDHQAMDAILRQKMHDVTRETELLRTLLEAGTITDLSGGILSISPQTTAG</sequence>
<evidence type="ECO:0000256" key="23">
    <source>
        <dbReference type="ARBA" id="ARBA00049539"/>
    </source>
</evidence>
<evidence type="ECO:0000256" key="2">
    <source>
        <dbReference type="ARBA" id="ARBA00006003"/>
    </source>
</evidence>
<keyword evidence="8" id="KW-0333">Golgi apparatus</keyword>
<dbReference type="InterPro" id="IPR001675">
    <property type="entry name" value="Glyco_trans_29"/>
</dbReference>
<comment type="catalytic activity">
    <reaction evidence="22">
        <text>ganglioside GA2 (d18:1(4E)/18:0) + CMP-N-acetyl-beta-neuraminate = ganglioside GM2 (d18:1(4E)/18:0) + CMP + H(+)</text>
        <dbReference type="Rhea" id="RHEA:41776"/>
        <dbReference type="ChEBI" id="CHEBI:15378"/>
        <dbReference type="ChEBI" id="CHEBI:57812"/>
        <dbReference type="ChEBI" id="CHEBI:60377"/>
        <dbReference type="ChEBI" id="CHEBI:78485"/>
        <dbReference type="ChEBI" id="CHEBI:78486"/>
    </reaction>
    <physiologicalReaction direction="left-to-right" evidence="22">
        <dbReference type="Rhea" id="RHEA:41777"/>
    </physiologicalReaction>
</comment>
<keyword evidence="9" id="KW-0443">Lipid metabolism</keyword>
<keyword evidence="10" id="KW-0472">Membrane</keyword>
<organism evidence="25 26">
    <name type="scientific">Knipowitschia caucasica</name>
    <name type="common">Caucasian dwarf goby</name>
    <name type="synonym">Pomatoschistus caucasicus</name>
    <dbReference type="NCBI Taxonomy" id="637954"/>
    <lineage>
        <taxon>Eukaryota</taxon>
        <taxon>Metazoa</taxon>
        <taxon>Chordata</taxon>
        <taxon>Craniata</taxon>
        <taxon>Vertebrata</taxon>
        <taxon>Euteleostomi</taxon>
        <taxon>Actinopterygii</taxon>
        <taxon>Neopterygii</taxon>
        <taxon>Teleostei</taxon>
        <taxon>Neoteleostei</taxon>
        <taxon>Acanthomorphata</taxon>
        <taxon>Gobiaria</taxon>
        <taxon>Gobiiformes</taxon>
        <taxon>Gobioidei</taxon>
        <taxon>Gobiidae</taxon>
        <taxon>Gobiinae</taxon>
        <taxon>Knipowitschia</taxon>
    </lineage>
</organism>
<dbReference type="EC" id="2.4.3.9" evidence="13"/>
<dbReference type="AlphaFoldDB" id="A0AAV2MLZ4"/>
<comment type="catalytic activity">
    <reaction evidence="21">
        <text>a beta-D-Gal-(1&lt;-&gt;1')-ceramide + CMP-N-acetyl-beta-neuraminate = N-acetyl-alpha-neuraminosyl-(2-&gt;3)-beta-D-galactosyl-(1&lt;-&gt;1')-ceramide + CMP + H(+)</text>
        <dbReference type="Rhea" id="RHEA:41780"/>
        <dbReference type="ChEBI" id="CHEBI:15378"/>
        <dbReference type="ChEBI" id="CHEBI:57812"/>
        <dbReference type="ChEBI" id="CHEBI:60377"/>
        <dbReference type="ChEBI" id="CHEBI:82643"/>
        <dbReference type="ChEBI" id="CHEBI:143593"/>
    </reaction>
    <physiologicalReaction direction="left-to-right" evidence="21">
        <dbReference type="Rhea" id="RHEA:41781"/>
    </physiologicalReaction>
</comment>
<dbReference type="InterPro" id="IPR051142">
    <property type="entry name" value="Glycosyltransferase_29"/>
</dbReference>
<comment type="function">
    <text evidence="20">Transfers the sialyl group (N-acetyl-alpha-neuraminyl or NeuAc) from CMP-NeuAc to the non-reducing terminal galactose (Gal) of glycosphingolipids forming gangliosides (important molecules involved in the regulation of multiple cellular processes, including cell proliferation and differentiation, apoptosis, embryogenesis, development, and oncogenesis). Mainly involved in the biosynthesis of ganglioside GM3 but can also use different glycolipids as substrate acceptors such as D-galactosylceramide (GalCer), asialo-GM2 (GA2) and asialo-GM1 (GA1), although less preferentially than beta-D-Gal-(1-&gt;4)-beta-D-Glc-(1&lt;-&gt;1)-Cer (LacCer).</text>
</comment>
<name>A0AAV2MLZ4_KNICA</name>
<keyword evidence="11" id="KW-1015">Disulfide bond</keyword>
<evidence type="ECO:0000256" key="15">
    <source>
        <dbReference type="ARBA" id="ARBA00041341"/>
    </source>
</evidence>
<evidence type="ECO:0000256" key="8">
    <source>
        <dbReference type="ARBA" id="ARBA00023034"/>
    </source>
</evidence>
<keyword evidence="4" id="KW-0808">Transferase</keyword>
<evidence type="ECO:0000256" key="18">
    <source>
        <dbReference type="ARBA" id="ARBA00042545"/>
    </source>
</evidence>
<dbReference type="Gene3D" id="3.90.1480.20">
    <property type="entry name" value="Glycosyl transferase family 29"/>
    <property type="match status" value="1"/>
</dbReference>
<comment type="subcellular location">
    <subcellularLocation>
        <location evidence="1">Golgi apparatus membrane</location>
        <topology evidence="1">Single-pass type II membrane protein</topology>
    </subcellularLocation>
</comment>
<evidence type="ECO:0000256" key="6">
    <source>
        <dbReference type="ARBA" id="ARBA00022968"/>
    </source>
</evidence>
<evidence type="ECO:0000313" key="25">
    <source>
        <dbReference type="EMBL" id="CAL1614398.1"/>
    </source>
</evidence>
<evidence type="ECO:0000256" key="4">
    <source>
        <dbReference type="ARBA" id="ARBA00022679"/>
    </source>
</evidence>
<feature type="chain" id="PRO_5043438694" description="Lactosylceramide alpha-2,3-sialyltransferase" evidence="24">
    <location>
        <begin position="19"/>
        <end position="89"/>
    </location>
</feature>